<name>A0A212JH90_9PROT</name>
<dbReference type="GO" id="GO:0008908">
    <property type="term" value="F:isochorismatase activity"/>
    <property type="evidence" value="ECO:0007669"/>
    <property type="project" value="UniProtKB-EC"/>
</dbReference>
<dbReference type="CDD" id="cd01012">
    <property type="entry name" value="YcaC_related"/>
    <property type="match status" value="1"/>
</dbReference>
<keyword evidence="2" id="KW-0378">Hydrolase</keyword>
<protein>
    <submittedName>
        <fullName evidence="2">Isochorismatase hydrolase</fullName>
        <ecNumber evidence="2">3.3.2.1</ecNumber>
    </submittedName>
</protein>
<organism evidence="2">
    <name type="scientific">uncultured Alphaproteobacteria bacterium</name>
    <dbReference type="NCBI Taxonomy" id="91750"/>
    <lineage>
        <taxon>Bacteria</taxon>
        <taxon>Pseudomonadati</taxon>
        <taxon>Pseudomonadota</taxon>
        <taxon>Alphaproteobacteria</taxon>
        <taxon>environmental samples</taxon>
    </lineage>
</organism>
<dbReference type="EMBL" id="FLUO01000001">
    <property type="protein sequence ID" value="SBV98787.1"/>
    <property type="molecule type" value="Genomic_DNA"/>
</dbReference>
<dbReference type="InterPro" id="IPR036380">
    <property type="entry name" value="Isochorismatase-like_sf"/>
</dbReference>
<dbReference type="InterPro" id="IPR000868">
    <property type="entry name" value="Isochorismatase-like_dom"/>
</dbReference>
<evidence type="ECO:0000313" key="2">
    <source>
        <dbReference type="EMBL" id="SBV98787.1"/>
    </source>
</evidence>
<dbReference type="SUPFAM" id="SSF52499">
    <property type="entry name" value="Isochorismatase-like hydrolases"/>
    <property type="match status" value="1"/>
</dbReference>
<dbReference type="AlphaFoldDB" id="A0A212JH90"/>
<dbReference type="EC" id="3.3.2.1" evidence="2"/>
<evidence type="ECO:0000259" key="1">
    <source>
        <dbReference type="Pfam" id="PF00857"/>
    </source>
</evidence>
<accession>A0A212JH90</accession>
<sequence>MRLSASRSCLVVIDVQERLAPVMGDPRKVIDGAARLAAAARRLGVPTLISEQYPKGLGPTMIDVREVVAEADAYVPKLDFSCCGEPAFMAKFEAFDRRQVAICGIEMHVCVMQTALDLKDKGYDVFVVADACGSRNAADEEIAKLRFAAAGIPLVSIEMVIFEWLERSGTPEFKEISKTLIR</sequence>
<dbReference type="Gene3D" id="3.40.50.850">
    <property type="entry name" value="Isochorismatase-like"/>
    <property type="match status" value="1"/>
</dbReference>
<dbReference type="InterPro" id="IPR050993">
    <property type="entry name" value="Isochorismatase_domain"/>
</dbReference>
<feature type="domain" description="Isochorismatase-like" evidence="1">
    <location>
        <begin position="8"/>
        <end position="158"/>
    </location>
</feature>
<gene>
    <name evidence="2" type="ORF">KL86APRO_11056</name>
</gene>
<reference evidence="2" key="1">
    <citation type="submission" date="2016-04" db="EMBL/GenBank/DDBJ databases">
        <authorList>
            <person name="Evans L.H."/>
            <person name="Alamgir A."/>
            <person name="Owens N."/>
            <person name="Weber N.D."/>
            <person name="Virtaneva K."/>
            <person name="Barbian K."/>
            <person name="Babar A."/>
            <person name="Rosenke K."/>
        </authorList>
    </citation>
    <scope>NUCLEOTIDE SEQUENCE</scope>
    <source>
        <strain evidence="2">86</strain>
    </source>
</reference>
<dbReference type="PANTHER" id="PTHR14119">
    <property type="entry name" value="HYDROLASE"/>
    <property type="match status" value="1"/>
</dbReference>
<dbReference type="Pfam" id="PF00857">
    <property type="entry name" value="Isochorismatase"/>
    <property type="match status" value="1"/>
</dbReference>
<dbReference type="PANTHER" id="PTHR14119:SF3">
    <property type="entry name" value="ISOCHORISMATASE DOMAIN-CONTAINING PROTEIN 2"/>
    <property type="match status" value="1"/>
</dbReference>
<proteinExistence type="predicted"/>